<evidence type="ECO:0000259" key="1">
    <source>
        <dbReference type="Pfam" id="PF02627"/>
    </source>
</evidence>
<sequence length="106" mass="11149">MANHDLPSGAGKVAERYPEVWDAYAALGEACAEAGPLDERTRRLVKLALAVGSRSEGAVHSHVRRALEEGIGAEELKQVALLSIPTAGFPTAVAALTWIEDITGAE</sequence>
<dbReference type="SUPFAM" id="SSF69118">
    <property type="entry name" value="AhpD-like"/>
    <property type="match status" value="1"/>
</dbReference>
<organism evidence="2 3">
    <name type="scientific">Litchfieldella rifensis</name>
    <dbReference type="NCBI Taxonomy" id="762643"/>
    <lineage>
        <taxon>Bacteria</taxon>
        <taxon>Pseudomonadati</taxon>
        <taxon>Pseudomonadota</taxon>
        <taxon>Gammaproteobacteria</taxon>
        <taxon>Oceanospirillales</taxon>
        <taxon>Halomonadaceae</taxon>
        <taxon>Litchfieldella</taxon>
    </lineage>
</organism>
<protein>
    <submittedName>
        <fullName evidence="2">Carboxymuconolactone decarboxylase family protein</fullName>
    </submittedName>
</protein>
<dbReference type="RefSeq" id="WP_386770427.1">
    <property type="nucleotide sequence ID" value="NZ_JBHRUG010000001.1"/>
</dbReference>
<dbReference type="InterPro" id="IPR029032">
    <property type="entry name" value="AhpD-like"/>
</dbReference>
<accession>A0ABV7LHQ8</accession>
<proteinExistence type="predicted"/>
<dbReference type="Pfam" id="PF02627">
    <property type="entry name" value="CMD"/>
    <property type="match status" value="1"/>
</dbReference>
<dbReference type="Gene3D" id="1.20.1290.10">
    <property type="entry name" value="AhpD-like"/>
    <property type="match status" value="1"/>
</dbReference>
<dbReference type="EMBL" id="JBHRUG010000001">
    <property type="protein sequence ID" value="MFC3282047.1"/>
    <property type="molecule type" value="Genomic_DNA"/>
</dbReference>
<dbReference type="Proteomes" id="UP001595579">
    <property type="component" value="Unassembled WGS sequence"/>
</dbReference>
<comment type="caution">
    <text evidence="2">The sequence shown here is derived from an EMBL/GenBank/DDBJ whole genome shotgun (WGS) entry which is preliminary data.</text>
</comment>
<evidence type="ECO:0000313" key="2">
    <source>
        <dbReference type="EMBL" id="MFC3282047.1"/>
    </source>
</evidence>
<feature type="domain" description="Carboxymuconolactone decarboxylase-like" evidence="1">
    <location>
        <begin position="18"/>
        <end position="101"/>
    </location>
</feature>
<evidence type="ECO:0000313" key="3">
    <source>
        <dbReference type="Proteomes" id="UP001595579"/>
    </source>
</evidence>
<reference evidence="3" key="1">
    <citation type="journal article" date="2019" name="Int. J. Syst. Evol. Microbiol.">
        <title>The Global Catalogue of Microorganisms (GCM) 10K type strain sequencing project: providing services to taxonomists for standard genome sequencing and annotation.</title>
        <authorList>
            <consortium name="The Broad Institute Genomics Platform"/>
            <consortium name="The Broad Institute Genome Sequencing Center for Infectious Disease"/>
            <person name="Wu L."/>
            <person name="Ma J."/>
        </authorList>
    </citation>
    <scope>NUCLEOTIDE SEQUENCE [LARGE SCALE GENOMIC DNA]</scope>
    <source>
        <strain evidence="3">CECT 7698</strain>
    </source>
</reference>
<dbReference type="PANTHER" id="PTHR33930">
    <property type="entry name" value="ALKYL HYDROPEROXIDE REDUCTASE AHPD"/>
    <property type="match status" value="1"/>
</dbReference>
<keyword evidence="3" id="KW-1185">Reference proteome</keyword>
<dbReference type="PANTHER" id="PTHR33930:SF2">
    <property type="entry name" value="BLR3452 PROTEIN"/>
    <property type="match status" value="1"/>
</dbReference>
<name>A0ABV7LHQ8_9GAMM</name>
<dbReference type="InterPro" id="IPR003779">
    <property type="entry name" value="CMD-like"/>
</dbReference>
<gene>
    <name evidence="2" type="ORF">ACFOEV_00310</name>
</gene>